<feature type="transmembrane region" description="Helical" evidence="1">
    <location>
        <begin position="182"/>
        <end position="204"/>
    </location>
</feature>
<dbReference type="Proteomes" id="UP000245720">
    <property type="component" value="Unassembled WGS sequence"/>
</dbReference>
<keyword evidence="1" id="KW-0472">Membrane</keyword>
<feature type="transmembrane region" description="Helical" evidence="1">
    <location>
        <begin position="40"/>
        <end position="58"/>
    </location>
</feature>
<comment type="caution">
    <text evidence="2">The sequence shown here is derived from an EMBL/GenBank/DDBJ whole genome shotgun (WGS) entry which is preliminary data.</text>
</comment>
<evidence type="ECO:0000256" key="1">
    <source>
        <dbReference type="SAM" id="Phobius"/>
    </source>
</evidence>
<feature type="transmembrane region" description="Helical" evidence="1">
    <location>
        <begin position="352"/>
        <end position="370"/>
    </location>
</feature>
<feature type="transmembrane region" description="Helical" evidence="1">
    <location>
        <begin position="224"/>
        <end position="246"/>
    </location>
</feature>
<feature type="transmembrane region" description="Helical" evidence="1">
    <location>
        <begin position="390"/>
        <end position="407"/>
    </location>
</feature>
<feature type="transmembrane region" description="Helical" evidence="1">
    <location>
        <begin position="116"/>
        <end position="134"/>
    </location>
</feature>
<feature type="transmembrane region" description="Helical" evidence="1">
    <location>
        <begin position="419"/>
        <end position="436"/>
    </location>
</feature>
<protein>
    <submittedName>
        <fullName evidence="2">Uncharacterized protein DUF4173</fullName>
    </submittedName>
</protein>
<evidence type="ECO:0000313" key="2">
    <source>
        <dbReference type="EMBL" id="PWJ11095.1"/>
    </source>
</evidence>
<dbReference type="EMBL" id="QGDI01000011">
    <property type="protein sequence ID" value="PWJ11095.1"/>
    <property type="molecule type" value="Genomic_DNA"/>
</dbReference>
<reference evidence="2 3" key="1">
    <citation type="submission" date="2018-05" db="EMBL/GenBank/DDBJ databases">
        <title>The Hungate 1000. A catalogue of reference genomes from the rumen microbiome.</title>
        <authorList>
            <person name="Kelly W."/>
        </authorList>
    </citation>
    <scope>NUCLEOTIDE SEQUENCE [LARGE SCALE GENOMIC DNA]</scope>
    <source>
        <strain evidence="2 3">SAb67</strain>
    </source>
</reference>
<keyword evidence="1" id="KW-0812">Transmembrane</keyword>
<organism evidence="2 3">
    <name type="scientific">Ruminococcus flavefaciens</name>
    <dbReference type="NCBI Taxonomy" id="1265"/>
    <lineage>
        <taxon>Bacteria</taxon>
        <taxon>Bacillati</taxon>
        <taxon>Bacillota</taxon>
        <taxon>Clostridia</taxon>
        <taxon>Eubacteriales</taxon>
        <taxon>Oscillospiraceae</taxon>
        <taxon>Ruminococcus</taxon>
    </lineage>
</organism>
<feature type="transmembrane region" description="Helical" evidence="1">
    <location>
        <begin position="64"/>
        <end position="81"/>
    </location>
</feature>
<dbReference type="RefSeq" id="WP_109727460.1">
    <property type="nucleotide sequence ID" value="NZ_QGDI01000011.1"/>
</dbReference>
<dbReference type="Pfam" id="PF13687">
    <property type="entry name" value="DUF4153"/>
    <property type="match status" value="1"/>
</dbReference>
<feature type="transmembrane region" description="Helical" evidence="1">
    <location>
        <begin position="320"/>
        <end position="340"/>
    </location>
</feature>
<feature type="transmembrane region" description="Helical" evidence="1">
    <location>
        <begin position="275"/>
        <end position="300"/>
    </location>
</feature>
<sequence length="511" mass="57969">MDNNNNIYGQYPGTPYPMPYAPPQPVAKPKEKPEYSKAELVLSAFVFIAAFFFVRFVIFHATGFITTGLFIAVITAAIIYMKKRECSFSGYNKLLTVVFYLFTAVFSITANNFIKTLDVVFLFCGIAYLVYSVGADNKGVERYLPFALTKAVFGHPFTGFTKQTDIAQDSLSDSKTATNIKYIVIGLLITIPLTLVVAGLLMSADDGVEKMLTGIVNRIFSEEIWNVFIQLALALPFSLYLFGMFYTNTHRKDIKELDPNVCKFKIYNMRFVSNLVVYTAVTPICILYVLFFISQANYFLSAFSGSLPEGFTYADYARRGFFELFTVALINLGVLCFMSLHSKKAGREKPFALKFYSIVISVFTIILIATAMSKMVMYINAYGLTVLRVYTSWFMVLLALVFVMVIIKQFRYDMKFAKHLCVIFTLMFGLLCFSRPEAIIAKYNIEMYRSGQLEELDTDAILHMSDDGLLVALEEDEVTADEVNEVKYRLYQRDSYGKYNISAMIVDSMTE</sequence>
<dbReference type="OrthoDB" id="9767931at2"/>
<name>A0A315YIP3_RUMFL</name>
<proteinExistence type="predicted"/>
<gene>
    <name evidence="2" type="ORF">IE37_02744</name>
</gene>
<dbReference type="AlphaFoldDB" id="A0A315YIP3"/>
<keyword evidence="1" id="KW-1133">Transmembrane helix</keyword>
<accession>A0A315YIP3</accession>
<dbReference type="InterPro" id="IPR025291">
    <property type="entry name" value="DUF4153"/>
</dbReference>
<feature type="transmembrane region" description="Helical" evidence="1">
    <location>
        <begin position="93"/>
        <end position="110"/>
    </location>
</feature>
<evidence type="ECO:0000313" key="3">
    <source>
        <dbReference type="Proteomes" id="UP000245720"/>
    </source>
</evidence>